<name>A0A1I4CYL5_9PROT</name>
<dbReference type="RefSeq" id="WP_090700381.1">
    <property type="nucleotide sequence ID" value="NZ_FOSP01000018.1"/>
</dbReference>
<feature type="transmembrane region" description="Helical" evidence="7">
    <location>
        <begin position="41"/>
        <end position="60"/>
    </location>
</feature>
<gene>
    <name evidence="8" type="ORF">SAMN05216302_101816</name>
</gene>
<evidence type="ECO:0000256" key="7">
    <source>
        <dbReference type="SAM" id="Phobius"/>
    </source>
</evidence>
<dbReference type="GO" id="GO:0005886">
    <property type="term" value="C:plasma membrane"/>
    <property type="evidence" value="ECO:0007669"/>
    <property type="project" value="UniProtKB-SubCell"/>
</dbReference>
<evidence type="ECO:0000256" key="6">
    <source>
        <dbReference type="ARBA" id="ARBA00023136"/>
    </source>
</evidence>
<sequence>MDIKAKVLSGLRWTISARFAAQLFNWVVTIIVIRLLNPEDYGILAMATIFVAFLMALNTLGLDTSLVQKKDLTETERARIFGVAILVNLFFYFGLFFSAPFIASFFDEQQLIAIIRVLSLSFLIDIFLILPLANLDREIAFKHRSIVEFITTVFTGLSVLAFAYHGFGVWSLVYGTLILHTTKTIGLNFIAPSWCKPDFSFTGLKQHFFFGGFVSLERGLLRIYTESDKFICGRMMGADLLGYFSVASHLASLPIQKLAGLIQSIAFPAFSKAKQITDKTGTYFLQANQVACVITFPVFFGISCVAPEMTIILLGDKWELVILPLQILALVMPFRALGNIITPLLWGIGKPKVSATNLVIAATIMPIAFVTGAHWGLVGLSLSWVFVFPIIYFIFLTRACPLIDIKVTDCLKTMTGPVIASVFMYLSVIYLNQFAFGSSGEILHLVQLIGIGVIAYSSVMMLFFKNDLLKTYHTLKG</sequence>
<reference evidence="9" key="1">
    <citation type="submission" date="2016-10" db="EMBL/GenBank/DDBJ databases">
        <authorList>
            <person name="Varghese N."/>
            <person name="Submissions S."/>
        </authorList>
    </citation>
    <scope>NUCLEOTIDE SEQUENCE [LARGE SCALE GENOMIC DNA]</scope>
    <source>
        <strain evidence="9">Nm69</strain>
    </source>
</reference>
<evidence type="ECO:0000313" key="9">
    <source>
        <dbReference type="Proteomes" id="UP000199533"/>
    </source>
</evidence>
<feature type="transmembrane region" description="Helical" evidence="7">
    <location>
        <begin position="145"/>
        <end position="167"/>
    </location>
</feature>
<protein>
    <submittedName>
        <fullName evidence="8">Membrane protein involved in the export of O-antigen and teichoic acid</fullName>
    </submittedName>
</protein>
<dbReference type="STRING" id="52441.SAMN05216302_101816"/>
<dbReference type="AlphaFoldDB" id="A0A1I4CYL5"/>
<keyword evidence="6 7" id="KW-0472">Membrane</keyword>
<feature type="transmembrane region" description="Helical" evidence="7">
    <location>
        <begin position="12"/>
        <end position="35"/>
    </location>
</feature>
<keyword evidence="3" id="KW-1003">Cell membrane</keyword>
<comment type="subcellular location">
    <subcellularLocation>
        <location evidence="1">Cell membrane</location>
        <topology evidence="1">Multi-pass membrane protein</topology>
    </subcellularLocation>
</comment>
<dbReference type="InterPro" id="IPR050833">
    <property type="entry name" value="Poly_Biosynth_Transport"/>
</dbReference>
<dbReference type="Pfam" id="PF13440">
    <property type="entry name" value="Polysacc_synt_3"/>
    <property type="match status" value="1"/>
</dbReference>
<evidence type="ECO:0000313" key="8">
    <source>
        <dbReference type="EMBL" id="SFK86408.1"/>
    </source>
</evidence>
<dbReference type="PANTHER" id="PTHR30250:SF10">
    <property type="entry name" value="LIPOPOLYSACCHARIDE BIOSYNTHESIS PROTEIN WZXC"/>
    <property type="match status" value="1"/>
</dbReference>
<proteinExistence type="inferred from homology"/>
<dbReference type="Proteomes" id="UP000199533">
    <property type="component" value="Unassembled WGS sequence"/>
</dbReference>
<feature type="transmembrane region" description="Helical" evidence="7">
    <location>
        <begin position="358"/>
        <end position="377"/>
    </location>
</feature>
<comment type="similarity">
    <text evidence="2">Belongs to the polysaccharide synthase family.</text>
</comment>
<accession>A0A1I4CYL5</accession>
<feature type="transmembrane region" description="Helical" evidence="7">
    <location>
        <begin position="80"/>
        <end position="106"/>
    </location>
</feature>
<keyword evidence="9" id="KW-1185">Reference proteome</keyword>
<evidence type="ECO:0000256" key="4">
    <source>
        <dbReference type="ARBA" id="ARBA00022692"/>
    </source>
</evidence>
<keyword evidence="4 7" id="KW-0812">Transmembrane</keyword>
<feature type="transmembrane region" description="Helical" evidence="7">
    <location>
        <begin position="112"/>
        <end position="133"/>
    </location>
</feature>
<organism evidence="8 9">
    <name type="scientific">Nitrosomonas aestuarii</name>
    <dbReference type="NCBI Taxonomy" id="52441"/>
    <lineage>
        <taxon>Bacteria</taxon>
        <taxon>Pseudomonadati</taxon>
        <taxon>Pseudomonadota</taxon>
        <taxon>Betaproteobacteria</taxon>
        <taxon>Nitrosomonadales</taxon>
        <taxon>Nitrosomonadaceae</taxon>
        <taxon>Nitrosomonas</taxon>
    </lineage>
</organism>
<evidence type="ECO:0000256" key="5">
    <source>
        <dbReference type="ARBA" id="ARBA00022989"/>
    </source>
</evidence>
<dbReference type="PANTHER" id="PTHR30250">
    <property type="entry name" value="PST FAMILY PREDICTED COLANIC ACID TRANSPORTER"/>
    <property type="match status" value="1"/>
</dbReference>
<keyword evidence="5 7" id="KW-1133">Transmembrane helix</keyword>
<feature type="transmembrane region" description="Helical" evidence="7">
    <location>
        <begin position="290"/>
        <end position="314"/>
    </location>
</feature>
<evidence type="ECO:0000256" key="3">
    <source>
        <dbReference type="ARBA" id="ARBA00022475"/>
    </source>
</evidence>
<feature type="transmembrane region" description="Helical" evidence="7">
    <location>
        <begin position="320"/>
        <end position="346"/>
    </location>
</feature>
<evidence type="ECO:0000256" key="2">
    <source>
        <dbReference type="ARBA" id="ARBA00007430"/>
    </source>
</evidence>
<dbReference type="OrthoDB" id="8538786at2"/>
<feature type="transmembrane region" description="Helical" evidence="7">
    <location>
        <begin position="415"/>
        <end position="436"/>
    </location>
</feature>
<evidence type="ECO:0000256" key="1">
    <source>
        <dbReference type="ARBA" id="ARBA00004651"/>
    </source>
</evidence>
<feature type="transmembrane region" description="Helical" evidence="7">
    <location>
        <begin position="442"/>
        <end position="464"/>
    </location>
</feature>
<dbReference type="CDD" id="cd13127">
    <property type="entry name" value="MATE_tuaB_like"/>
    <property type="match status" value="1"/>
</dbReference>
<feature type="transmembrane region" description="Helical" evidence="7">
    <location>
        <begin position="383"/>
        <end position="403"/>
    </location>
</feature>
<dbReference type="EMBL" id="FOSP01000018">
    <property type="protein sequence ID" value="SFK86408.1"/>
    <property type="molecule type" value="Genomic_DNA"/>
</dbReference>